<proteinExistence type="predicted"/>
<feature type="non-terminal residue" evidence="2">
    <location>
        <position position="191"/>
    </location>
</feature>
<dbReference type="Pfam" id="PF01261">
    <property type="entry name" value="AP_endonuc_2"/>
    <property type="match status" value="1"/>
</dbReference>
<feature type="non-terminal residue" evidence="2">
    <location>
        <position position="1"/>
    </location>
</feature>
<dbReference type="InterPro" id="IPR036237">
    <property type="entry name" value="Xyl_isomerase-like_sf"/>
</dbReference>
<dbReference type="EMBL" id="JJQO01000183">
    <property type="protein sequence ID" value="KKH63865.1"/>
    <property type="molecule type" value="Genomic_DNA"/>
</dbReference>
<dbReference type="PATRIC" id="fig|2209.54.peg.1989"/>
<dbReference type="InterPro" id="IPR050312">
    <property type="entry name" value="IolE/XylAMocC-like"/>
</dbReference>
<accession>A0A0F8QE72</accession>
<evidence type="ECO:0000259" key="1">
    <source>
        <dbReference type="Pfam" id="PF01261"/>
    </source>
</evidence>
<organism evidence="2 3">
    <name type="scientific">Methanosarcina mazei</name>
    <name type="common">Methanosarcina frisia</name>
    <dbReference type="NCBI Taxonomy" id="2209"/>
    <lineage>
        <taxon>Archaea</taxon>
        <taxon>Methanobacteriati</taxon>
        <taxon>Methanobacteriota</taxon>
        <taxon>Stenosarchaea group</taxon>
        <taxon>Methanomicrobia</taxon>
        <taxon>Methanosarcinales</taxon>
        <taxon>Methanosarcinaceae</taxon>
        <taxon>Methanosarcina</taxon>
    </lineage>
</organism>
<reference evidence="2 3" key="1">
    <citation type="journal article" date="2015" name="ISME J.">
        <title>Genomic and phenotypic differentiation among Methanosarcina mazei populations from Columbia River sediment.</title>
        <authorList>
            <person name="Youngblut N.D."/>
            <person name="Wirth J.S."/>
            <person name="Henriksen J.R."/>
            <person name="Smith M."/>
            <person name="Simon H."/>
            <person name="Metcalf W.W."/>
            <person name="Whitaker R.J."/>
        </authorList>
    </citation>
    <scope>NUCLEOTIDE SEQUENCE [LARGE SCALE GENOMIC DNA]</scope>
    <source>
        <strain evidence="2 3">1.H.A.2.7</strain>
    </source>
</reference>
<evidence type="ECO:0000313" key="2">
    <source>
        <dbReference type="EMBL" id="KKH63865.1"/>
    </source>
</evidence>
<gene>
    <name evidence="2" type="ORF">DU75_09315</name>
</gene>
<dbReference type="Proteomes" id="UP000034692">
    <property type="component" value="Unassembled WGS sequence"/>
</dbReference>
<feature type="domain" description="Xylose isomerase-like TIM barrel" evidence="1">
    <location>
        <begin position="39"/>
        <end position="186"/>
    </location>
</feature>
<dbReference type="PANTHER" id="PTHR12110:SF21">
    <property type="entry name" value="XYLOSE ISOMERASE-LIKE TIM BARREL DOMAIN-CONTAINING PROTEIN"/>
    <property type="match status" value="1"/>
</dbReference>
<dbReference type="SUPFAM" id="SSF51658">
    <property type="entry name" value="Xylose isomerase-like"/>
    <property type="match status" value="1"/>
</dbReference>
<evidence type="ECO:0000313" key="3">
    <source>
        <dbReference type="Proteomes" id="UP000034692"/>
    </source>
</evidence>
<dbReference type="AlphaFoldDB" id="A0A0F8QE72"/>
<sequence>CTSLIQGCNKLIFHGTILETDLKILAEASSSDIITLCNQSFNTAKALGINHIVFHSDYIPGYSQKKEWLLRSIALWQEYMLDKPPNLHIYIENFVDNDPDIMAELCEKINDTRVKLCLDTGHACANSKVNVGTWISTLGSFIGHAHIHNNDGNWDCHWPLGKGILDMKHILDTFHSKAPNTTYTIEADYLQ</sequence>
<dbReference type="Gene3D" id="3.20.20.150">
    <property type="entry name" value="Divalent-metal-dependent TIM barrel enzymes"/>
    <property type="match status" value="1"/>
</dbReference>
<name>A0A0F8QE72_METMZ</name>
<protein>
    <recommendedName>
        <fullName evidence="1">Xylose isomerase-like TIM barrel domain-containing protein</fullName>
    </recommendedName>
</protein>
<comment type="caution">
    <text evidence="2">The sequence shown here is derived from an EMBL/GenBank/DDBJ whole genome shotgun (WGS) entry which is preliminary data.</text>
</comment>
<dbReference type="PANTHER" id="PTHR12110">
    <property type="entry name" value="HYDROXYPYRUVATE ISOMERASE"/>
    <property type="match status" value="1"/>
</dbReference>
<dbReference type="InterPro" id="IPR013022">
    <property type="entry name" value="Xyl_isomerase-like_TIM-brl"/>
</dbReference>